<comment type="caution">
    <text evidence="15">The sequence shown here is derived from an EMBL/GenBank/DDBJ whole genome shotgun (WGS) entry which is preliminary data.</text>
</comment>
<dbReference type="InterPro" id="IPR006407">
    <property type="entry name" value="GlgB"/>
</dbReference>
<dbReference type="GO" id="GO:0005978">
    <property type="term" value="P:glycogen biosynthetic process"/>
    <property type="evidence" value="ECO:0007669"/>
    <property type="project" value="UniProtKB-UniRule"/>
</dbReference>
<comment type="catalytic activity">
    <reaction evidence="1">
        <text>Transfers a segment of a (1-&gt;4)-alpha-D-glucan chain to a primary hydroxy group in a similar glucan chain.</text>
        <dbReference type="EC" id="2.4.1.18"/>
    </reaction>
</comment>
<proteinExistence type="inferred from homology"/>
<organism evidence="15 16">
    <name type="scientific">Lacticaseibacillus paracasei NRIC 0644</name>
    <dbReference type="NCBI Taxonomy" id="1435038"/>
    <lineage>
        <taxon>Bacteria</taxon>
        <taxon>Bacillati</taxon>
        <taxon>Bacillota</taxon>
        <taxon>Bacilli</taxon>
        <taxon>Lactobacillales</taxon>
        <taxon>Lactobacillaceae</taxon>
        <taxon>Lacticaseibacillus</taxon>
    </lineage>
</organism>
<evidence type="ECO:0000313" key="15">
    <source>
        <dbReference type="EMBL" id="GAN36066.1"/>
    </source>
</evidence>
<keyword evidence="9" id="KW-0320">Glycogen biosynthesis</keyword>
<dbReference type="CDD" id="cd11322">
    <property type="entry name" value="AmyAc_Glg_BE"/>
    <property type="match status" value="1"/>
</dbReference>
<feature type="domain" description="Glycosyl hydrolase family 13 catalytic" evidence="14">
    <location>
        <begin position="144"/>
        <end position="510"/>
    </location>
</feature>
<evidence type="ECO:0000256" key="2">
    <source>
        <dbReference type="ARBA" id="ARBA00002953"/>
    </source>
</evidence>
<dbReference type="PANTHER" id="PTHR43651:SF3">
    <property type="entry name" value="1,4-ALPHA-GLUCAN-BRANCHING ENZYME"/>
    <property type="match status" value="1"/>
</dbReference>
<gene>
    <name evidence="15" type="ORF">LC0644_0655</name>
</gene>
<dbReference type="CDD" id="cd02855">
    <property type="entry name" value="E_set_GBE_prok_N"/>
    <property type="match status" value="1"/>
</dbReference>
<evidence type="ECO:0000256" key="8">
    <source>
        <dbReference type="ARBA" id="ARBA00022679"/>
    </source>
</evidence>
<sequence length="699" mass="80306">MIQGLKDWLYLFNSGQDFQSYNRFGAHEVEPGKWSFLVWAPHAQQVNVEGDFNDWQGSPLKLQGTTGCWYGELAAEKNQLYKYRIIGPDGIAHEKIDPYGFGFERKPGSAAKLVDVPRITWHDEDWLAKRAKWRPYDEPLNIYEVHLGSFIRDTNAGPDGGYMTYQDAIDKLIPYVQELGYTHIEFLPLMEHPLDASWGYQLMGYFAPTSRFGDPQDFLRLVDAAHTAGLGVIMDWVPGHFIKNTDMLAQFDGTPTFEYTDPHRAENVRWGTWNFDLGKAQVQSFLISSAMYWLDHCHLDGLRVDAVSNMLYMDYDAGKENDRNKNGGRDNLEGIAFIKQLNTKIFAKHPDVLMMAEESSAYPQVSAPIDTGGLGFNYKWNMGWMNDTLKFFEQDPVYRHSDMNLLTFSFMYMYNEQFVLPFSHDEVVHGKKSLMHKMPGDRYNQFANLRTMYVWQATFPGKQLLFMGSEWGQFLEWRDWSELEWTDLKDPMNKKMQHFTITLNHLYKARPSLWQQDHEPDGIKITIADEPDVLSYIRYGKQKDDFTVVAMNLVPVQKDHFRVPVPSPGTYEIILNTEDAAFGGTWTKWQQTLTAEIGENHDVPAWLDVILPAMGALLIKPKQLKPLPKKPLALKGKQPTKAFPKHETPLSLAGHQRQPISHQEDWGTSPARSQPRDISKVNHQQSKKLGGKAHNAPQS</sequence>
<dbReference type="Proteomes" id="UP000032552">
    <property type="component" value="Unassembled WGS sequence"/>
</dbReference>
<dbReference type="InterPro" id="IPR014756">
    <property type="entry name" value="Ig_E-set"/>
</dbReference>
<feature type="compositionally biased region" description="Low complexity" evidence="13">
    <location>
        <begin position="629"/>
        <end position="639"/>
    </location>
</feature>
<dbReference type="NCBIfam" id="NF008967">
    <property type="entry name" value="PRK12313.1"/>
    <property type="match status" value="1"/>
</dbReference>
<evidence type="ECO:0000256" key="12">
    <source>
        <dbReference type="PIRSR" id="PIRSR000463-1"/>
    </source>
</evidence>
<dbReference type="GO" id="GO:0043169">
    <property type="term" value="F:cation binding"/>
    <property type="evidence" value="ECO:0007669"/>
    <property type="project" value="InterPro"/>
</dbReference>
<protein>
    <recommendedName>
        <fullName evidence="5 11">1,4-alpha-glucan branching enzyme</fullName>
        <ecNumber evidence="5 11">2.4.1.18</ecNumber>
    </recommendedName>
</protein>
<evidence type="ECO:0000259" key="14">
    <source>
        <dbReference type="SMART" id="SM00642"/>
    </source>
</evidence>
<reference evidence="16" key="1">
    <citation type="submission" date="2014-05" db="EMBL/GenBank/DDBJ databases">
        <title>Whole genome sequencing of Lactobacillus casei NRIC0644.</title>
        <authorList>
            <person name="Atarashi H."/>
            <person name="Yoshida Y."/>
            <person name="Fujimura S."/>
            <person name="Tanaka N."/>
            <person name="Shiwa Y."/>
            <person name="Yoshikawa H."/>
            <person name="Okada S."/>
            <person name="Nakagawa J."/>
        </authorList>
    </citation>
    <scope>NUCLEOTIDE SEQUENCE [LARGE SCALE GENOMIC DNA]</scope>
    <source>
        <strain evidence="16">NRIC0644</strain>
    </source>
</reference>
<dbReference type="UniPathway" id="UPA00164"/>
<dbReference type="SMART" id="SM00642">
    <property type="entry name" value="Aamy"/>
    <property type="match status" value="1"/>
</dbReference>
<comment type="function">
    <text evidence="2">Catalyzes the formation of the alpha-1,6-glucosidic linkages in glycogen by scission of a 1,4-alpha-linked oligosaccharide from growing alpha-1,4-glucan chains and the subsequent attachment of the oligosaccharide to the alpha-1,6 position.</text>
</comment>
<dbReference type="EC" id="2.4.1.18" evidence="5 11"/>
<dbReference type="EMBL" id="BAYM01000039">
    <property type="protein sequence ID" value="GAN36066.1"/>
    <property type="molecule type" value="Genomic_DNA"/>
</dbReference>
<dbReference type="InterPro" id="IPR006048">
    <property type="entry name" value="A-amylase/branching_C"/>
</dbReference>
<dbReference type="Gene3D" id="2.60.40.10">
    <property type="entry name" value="Immunoglobulins"/>
    <property type="match status" value="1"/>
</dbReference>
<dbReference type="Gene3D" id="2.60.40.1180">
    <property type="entry name" value="Golgi alpha-mannosidase II"/>
    <property type="match status" value="1"/>
</dbReference>
<name>A0A0C9PM65_LACPA</name>
<dbReference type="SUPFAM" id="SSF51011">
    <property type="entry name" value="Glycosyl hydrolase domain"/>
    <property type="match status" value="1"/>
</dbReference>
<dbReference type="GO" id="GO:0004553">
    <property type="term" value="F:hydrolase activity, hydrolyzing O-glycosyl compounds"/>
    <property type="evidence" value="ECO:0007669"/>
    <property type="project" value="InterPro"/>
</dbReference>
<evidence type="ECO:0000256" key="5">
    <source>
        <dbReference type="ARBA" id="ARBA00012541"/>
    </source>
</evidence>
<dbReference type="Pfam" id="PF02922">
    <property type="entry name" value="CBM_48"/>
    <property type="match status" value="1"/>
</dbReference>
<feature type="region of interest" description="Disordered" evidence="13">
    <location>
        <begin position="629"/>
        <end position="699"/>
    </location>
</feature>
<evidence type="ECO:0000256" key="9">
    <source>
        <dbReference type="ARBA" id="ARBA00023056"/>
    </source>
</evidence>
<dbReference type="PIRSF" id="PIRSF000463">
    <property type="entry name" value="GlgB"/>
    <property type="match status" value="1"/>
</dbReference>
<accession>A0A0C9PM65</accession>
<comment type="pathway">
    <text evidence="3">Glycan biosynthesis; glycogen biosynthesis.</text>
</comment>
<dbReference type="AlphaFoldDB" id="A0A0C9PM65"/>
<dbReference type="Gene3D" id="3.20.20.80">
    <property type="entry name" value="Glycosidases"/>
    <property type="match status" value="1"/>
</dbReference>
<dbReference type="NCBIfam" id="TIGR01515">
    <property type="entry name" value="branching_enzym"/>
    <property type="match status" value="1"/>
</dbReference>
<dbReference type="Pfam" id="PF02806">
    <property type="entry name" value="Alpha-amylase_C"/>
    <property type="match status" value="1"/>
</dbReference>
<dbReference type="InterPro" id="IPR037439">
    <property type="entry name" value="Branching_enzy"/>
</dbReference>
<dbReference type="InterPro" id="IPR044143">
    <property type="entry name" value="GlgB_N_E_set_prok"/>
</dbReference>
<evidence type="ECO:0000256" key="3">
    <source>
        <dbReference type="ARBA" id="ARBA00004964"/>
    </source>
</evidence>
<evidence type="ECO:0000256" key="4">
    <source>
        <dbReference type="ARBA" id="ARBA00009000"/>
    </source>
</evidence>
<dbReference type="GO" id="GO:0003844">
    <property type="term" value="F:1,4-alpha-glucan branching enzyme activity"/>
    <property type="evidence" value="ECO:0007669"/>
    <property type="project" value="UniProtKB-UniRule"/>
</dbReference>
<evidence type="ECO:0000256" key="6">
    <source>
        <dbReference type="ARBA" id="ARBA00022600"/>
    </source>
</evidence>
<feature type="active site" description="Nucleophile" evidence="12">
    <location>
        <position position="305"/>
    </location>
</feature>
<keyword evidence="8" id="KW-0808">Transferase</keyword>
<keyword evidence="6" id="KW-0321">Glycogen metabolism</keyword>
<evidence type="ECO:0000313" key="16">
    <source>
        <dbReference type="Proteomes" id="UP000032552"/>
    </source>
</evidence>
<keyword evidence="10" id="KW-0119">Carbohydrate metabolism</keyword>
<evidence type="ECO:0000256" key="7">
    <source>
        <dbReference type="ARBA" id="ARBA00022676"/>
    </source>
</evidence>
<evidence type="ECO:0000256" key="11">
    <source>
        <dbReference type="NCBIfam" id="TIGR01515"/>
    </source>
</evidence>
<feature type="active site" description="Proton donor" evidence="12">
    <location>
        <position position="357"/>
    </location>
</feature>
<dbReference type="InterPro" id="IPR017853">
    <property type="entry name" value="GH"/>
</dbReference>
<dbReference type="GO" id="GO:0005829">
    <property type="term" value="C:cytosol"/>
    <property type="evidence" value="ECO:0007669"/>
    <property type="project" value="TreeGrafter"/>
</dbReference>
<dbReference type="SUPFAM" id="SSF81296">
    <property type="entry name" value="E set domains"/>
    <property type="match status" value="1"/>
</dbReference>
<dbReference type="PANTHER" id="PTHR43651">
    <property type="entry name" value="1,4-ALPHA-GLUCAN-BRANCHING ENZYME"/>
    <property type="match status" value="1"/>
</dbReference>
<dbReference type="FunFam" id="3.20.20.80:FF:000003">
    <property type="entry name" value="1,4-alpha-glucan branching enzyme GlgB"/>
    <property type="match status" value="1"/>
</dbReference>
<dbReference type="InterPro" id="IPR013780">
    <property type="entry name" value="Glyco_hydro_b"/>
</dbReference>
<dbReference type="InterPro" id="IPR006047">
    <property type="entry name" value="GH13_cat_dom"/>
</dbReference>
<dbReference type="SUPFAM" id="SSF51445">
    <property type="entry name" value="(Trans)glycosidases"/>
    <property type="match status" value="1"/>
</dbReference>
<dbReference type="InterPro" id="IPR013783">
    <property type="entry name" value="Ig-like_fold"/>
</dbReference>
<keyword evidence="7" id="KW-0328">Glycosyltransferase</keyword>
<dbReference type="Pfam" id="PF00128">
    <property type="entry name" value="Alpha-amylase"/>
    <property type="match status" value="2"/>
</dbReference>
<dbReference type="RefSeq" id="WP_045625142.1">
    <property type="nucleotide sequence ID" value="NZ_BAYM01000039.1"/>
</dbReference>
<comment type="similarity">
    <text evidence="4">Belongs to the glycosyl hydrolase 13 family. GlgB subfamily.</text>
</comment>
<dbReference type="InterPro" id="IPR004193">
    <property type="entry name" value="Glyco_hydro_13_N"/>
</dbReference>
<evidence type="ECO:0000256" key="10">
    <source>
        <dbReference type="ARBA" id="ARBA00023277"/>
    </source>
</evidence>
<evidence type="ECO:0000256" key="13">
    <source>
        <dbReference type="SAM" id="MobiDB-lite"/>
    </source>
</evidence>
<evidence type="ECO:0000256" key="1">
    <source>
        <dbReference type="ARBA" id="ARBA00000826"/>
    </source>
</evidence>